<keyword evidence="3" id="KW-1185">Reference proteome</keyword>
<feature type="compositionally biased region" description="Basic and acidic residues" evidence="1">
    <location>
        <begin position="138"/>
        <end position="156"/>
    </location>
</feature>
<sequence length="1015" mass="112748">MVKWWGKLAAGIVPHCGRSFPTYAMDDPGTLAAETEKDREDWVKVIIRTKQIRRMSVSQNVLDMPVPSQPKDTKEKSATMPMAGVTLSSINPSDDSSSNESKVAELPQPEQDLIQPKKVARIGIGIPLDLSNVKLKKVDKSRNNESEESHIKDLTGTEKSGVALKQTSGVSISNEKEEKEDEKTDALKVNINDEKLDKLQSRQRNEDITQAQTIKPTERNVSDKQISKQILEDEDTEEKDMNSAHKIGIKLKKTSSTEILKKDNTKKNYNQTGYEEDNLKKSKMQPKIPLNKRALLSYTEAEISRAPPDSMRSKRLGTKRSPSPNIPLSKGVQSVIEKSAEEVKESSSDIYSKERRFNDQVINTAETIEIRYSDEELDIQDEGFGCINVNAESVKNPSNNQDTDMASNKDISTEEIQSDILEIPYVSVTVKDESDEKQVDEEFDEELLRTIEYIKEFEMTGKSTSSKNSDVKLSHSDNSLNENSTKCESKDRASEKDFSAYNSHVPYEASLDIDVPTVTDRNTLAEGTSLTSTASKASPRSPLRKRSATYSSSKTDAENTKKLSRKLKRSKSKCERNNDEVTQEESDKEKKKKKSSLSKILSGKRGKEKKMKAECEEPLLVTNKSESQSSPGSQAKAQSHIGKENEVKDGDDESTQKTNSKDSSREEDCDPFIEFRINHSYARDEVRCSNYSNYSRSSNTSRDPEPPPLVPEKRGNRAKSPAYDIPQSNQPVTGAVQLSYEKETDHEITEKIDGIISQDQINAILNAKETSERRKQSITCNSGGLLALPDYSLPLKAGNEGADDITSHRPSYQSVTSTESDEPLPKTNFLHAERLSDSSGSIKGQMKSDESESASVAHNESSKSPESNFDSDAPVVLRQKSHLKESRLSVGARVSLTSPEFTVMEEDRQEILSQEKIISDNLPNSADATKPANPEDDELNDFFPNIGGDDDQRLKSPIISSKNSSTVGIRTSGIVGLKAFLEENEEELPDSKSGISRLGHSAAIEMLKRASADNT</sequence>
<feature type="region of interest" description="Disordered" evidence="1">
    <location>
        <begin position="138"/>
        <end position="183"/>
    </location>
</feature>
<feature type="compositionally biased region" description="Polar residues" evidence="1">
    <location>
        <begin position="524"/>
        <end position="538"/>
    </location>
</feature>
<reference evidence="2 3" key="1">
    <citation type="submission" date="2023-11" db="EMBL/GenBank/DDBJ databases">
        <title>Halocaridina rubra genome assembly.</title>
        <authorList>
            <person name="Smith C."/>
        </authorList>
    </citation>
    <scope>NUCLEOTIDE SEQUENCE [LARGE SCALE GENOMIC DNA]</scope>
    <source>
        <strain evidence="2">EP-1</strain>
        <tissue evidence="2">Whole</tissue>
    </source>
</reference>
<feature type="compositionally biased region" description="Low complexity" evidence="1">
    <location>
        <begin position="689"/>
        <end position="701"/>
    </location>
</feature>
<organism evidence="2 3">
    <name type="scientific">Halocaridina rubra</name>
    <name type="common">Hawaiian red shrimp</name>
    <dbReference type="NCBI Taxonomy" id="373956"/>
    <lineage>
        <taxon>Eukaryota</taxon>
        <taxon>Metazoa</taxon>
        <taxon>Ecdysozoa</taxon>
        <taxon>Arthropoda</taxon>
        <taxon>Crustacea</taxon>
        <taxon>Multicrustacea</taxon>
        <taxon>Malacostraca</taxon>
        <taxon>Eumalacostraca</taxon>
        <taxon>Eucarida</taxon>
        <taxon>Decapoda</taxon>
        <taxon>Pleocyemata</taxon>
        <taxon>Caridea</taxon>
        <taxon>Atyoidea</taxon>
        <taxon>Atyidae</taxon>
        <taxon>Halocaridina</taxon>
    </lineage>
</organism>
<feature type="compositionally biased region" description="Low complexity" evidence="1">
    <location>
        <begin position="88"/>
        <end position="101"/>
    </location>
</feature>
<gene>
    <name evidence="2" type="ORF">SK128_001906</name>
</gene>
<name>A0AAN9AFU1_HALRR</name>
<feature type="compositionally biased region" description="Basic and acidic residues" evidence="1">
    <location>
        <begin position="572"/>
        <end position="589"/>
    </location>
</feature>
<feature type="compositionally biased region" description="Polar residues" evidence="1">
    <location>
        <begin position="808"/>
        <end position="818"/>
    </location>
</feature>
<dbReference type="EMBL" id="JAXCGZ010001991">
    <property type="protein sequence ID" value="KAK7084757.1"/>
    <property type="molecule type" value="Genomic_DNA"/>
</dbReference>
<feature type="region of interest" description="Disordered" evidence="1">
    <location>
        <begin position="799"/>
        <end position="872"/>
    </location>
</feature>
<proteinExistence type="predicted"/>
<feature type="region of interest" description="Disordered" evidence="1">
    <location>
        <begin position="686"/>
        <end position="732"/>
    </location>
</feature>
<feature type="region of interest" description="Disordered" evidence="1">
    <location>
        <begin position="85"/>
        <end position="114"/>
    </location>
</feature>
<evidence type="ECO:0000313" key="3">
    <source>
        <dbReference type="Proteomes" id="UP001381693"/>
    </source>
</evidence>
<accession>A0AAN9AFU1</accession>
<comment type="caution">
    <text evidence="2">The sequence shown here is derived from an EMBL/GenBank/DDBJ whole genome shotgun (WGS) entry which is preliminary data.</text>
</comment>
<dbReference type="Proteomes" id="UP001381693">
    <property type="component" value="Unassembled WGS sequence"/>
</dbReference>
<feature type="compositionally biased region" description="Polar residues" evidence="1">
    <location>
        <begin position="853"/>
        <end position="870"/>
    </location>
</feature>
<protein>
    <submittedName>
        <fullName evidence="2">Uncharacterized protein</fullName>
    </submittedName>
</protein>
<feature type="compositionally biased region" description="Basic residues" evidence="1">
    <location>
        <begin position="590"/>
        <end position="610"/>
    </location>
</feature>
<evidence type="ECO:0000313" key="2">
    <source>
        <dbReference type="EMBL" id="KAK7084757.1"/>
    </source>
</evidence>
<feature type="compositionally biased region" description="Basic and acidic residues" evidence="1">
    <location>
        <begin position="217"/>
        <end position="226"/>
    </location>
</feature>
<feature type="compositionally biased region" description="Basic residues" evidence="1">
    <location>
        <begin position="562"/>
        <end position="571"/>
    </location>
</feature>
<feature type="region of interest" description="Disordered" evidence="1">
    <location>
        <begin position="217"/>
        <end position="243"/>
    </location>
</feature>
<feature type="compositionally biased region" description="Basic and acidic residues" evidence="1">
    <location>
        <begin position="174"/>
        <end position="183"/>
    </location>
</feature>
<feature type="region of interest" description="Disordered" evidence="1">
    <location>
        <begin position="461"/>
        <end position="493"/>
    </location>
</feature>
<feature type="region of interest" description="Disordered" evidence="1">
    <location>
        <begin position="524"/>
        <end position="673"/>
    </location>
</feature>
<evidence type="ECO:0000256" key="1">
    <source>
        <dbReference type="SAM" id="MobiDB-lite"/>
    </source>
</evidence>
<feature type="compositionally biased region" description="Polar residues" evidence="1">
    <location>
        <begin position="622"/>
        <end position="637"/>
    </location>
</feature>
<dbReference type="AlphaFoldDB" id="A0AAN9AFU1"/>
<feature type="region of interest" description="Disordered" evidence="1">
    <location>
        <begin position="304"/>
        <end position="329"/>
    </location>
</feature>